<sequence>MFSSISQFLRLQRKEATKHKAQNNIVHSHYCCKDLWNSKQELEDQIYGSDTLIIRKQNDKKKTHPEHKTDMKLKDNARVQSAELQREKLKNKNNQCLALSDKP</sequence>
<accession>A0A9I9E6C9</accession>
<organism evidence="2">
    <name type="scientific">Cucumis melo</name>
    <name type="common">Muskmelon</name>
    <dbReference type="NCBI Taxonomy" id="3656"/>
    <lineage>
        <taxon>Eukaryota</taxon>
        <taxon>Viridiplantae</taxon>
        <taxon>Streptophyta</taxon>
        <taxon>Embryophyta</taxon>
        <taxon>Tracheophyta</taxon>
        <taxon>Spermatophyta</taxon>
        <taxon>Magnoliopsida</taxon>
        <taxon>eudicotyledons</taxon>
        <taxon>Gunneridae</taxon>
        <taxon>Pentapetalae</taxon>
        <taxon>rosids</taxon>
        <taxon>fabids</taxon>
        <taxon>Cucurbitales</taxon>
        <taxon>Cucurbitaceae</taxon>
        <taxon>Benincaseae</taxon>
        <taxon>Cucumis</taxon>
    </lineage>
</organism>
<proteinExistence type="predicted"/>
<feature type="region of interest" description="Disordered" evidence="1">
    <location>
        <begin position="56"/>
        <end position="77"/>
    </location>
</feature>
<reference evidence="2" key="1">
    <citation type="submission" date="2023-03" db="UniProtKB">
        <authorList>
            <consortium name="EnsemblPlants"/>
        </authorList>
    </citation>
    <scope>IDENTIFICATION</scope>
</reference>
<name>A0A9I9E6C9_CUCME</name>
<evidence type="ECO:0000313" key="2">
    <source>
        <dbReference type="EnsemblPlants" id="MELO3C029374.2.1"/>
    </source>
</evidence>
<evidence type="ECO:0000256" key="1">
    <source>
        <dbReference type="SAM" id="MobiDB-lite"/>
    </source>
</evidence>
<dbReference type="EnsemblPlants" id="MELO3C029374.2.1">
    <property type="protein sequence ID" value="MELO3C029374.2.1"/>
    <property type="gene ID" value="MELO3C029374.2"/>
</dbReference>
<dbReference type="Gramene" id="MELO3C029374.2.1">
    <property type="protein sequence ID" value="MELO3C029374.2.1"/>
    <property type="gene ID" value="MELO3C029374.2"/>
</dbReference>
<protein>
    <submittedName>
        <fullName evidence="2">Uncharacterized protein</fullName>
    </submittedName>
</protein>
<feature type="compositionally biased region" description="Basic and acidic residues" evidence="1">
    <location>
        <begin position="66"/>
        <end position="77"/>
    </location>
</feature>
<dbReference type="AlphaFoldDB" id="A0A9I9E6C9"/>